<proteinExistence type="predicted"/>
<comment type="caution">
    <text evidence="1">The sequence shown here is derived from an EMBL/GenBank/DDBJ whole genome shotgun (WGS) entry which is preliminary data.</text>
</comment>
<organism evidence="1 2">
    <name type="scientific">Brachionus plicatilis</name>
    <name type="common">Marine rotifer</name>
    <name type="synonym">Brachionus muelleri</name>
    <dbReference type="NCBI Taxonomy" id="10195"/>
    <lineage>
        <taxon>Eukaryota</taxon>
        <taxon>Metazoa</taxon>
        <taxon>Spiralia</taxon>
        <taxon>Gnathifera</taxon>
        <taxon>Rotifera</taxon>
        <taxon>Eurotatoria</taxon>
        <taxon>Monogononta</taxon>
        <taxon>Pseudotrocha</taxon>
        <taxon>Ploima</taxon>
        <taxon>Brachionidae</taxon>
        <taxon>Brachionus</taxon>
    </lineage>
</organism>
<dbReference type="AlphaFoldDB" id="A0A3M7P792"/>
<evidence type="ECO:0000313" key="2">
    <source>
        <dbReference type="Proteomes" id="UP000276133"/>
    </source>
</evidence>
<gene>
    <name evidence="1" type="ORF">BpHYR1_041316</name>
</gene>
<accession>A0A3M7P792</accession>
<evidence type="ECO:0000313" key="1">
    <source>
        <dbReference type="EMBL" id="RMZ94839.1"/>
    </source>
</evidence>
<dbReference type="OrthoDB" id="10186854at2759"/>
<protein>
    <submittedName>
        <fullName evidence="1">Uncharacterized protein</fullName>
    </submittedName>
</protein>
<dbReference type="EMBL" id="REGN01012783">
    <property type="protein sequence ID" value="RMZ94839.1"/>
    <property type="molecule type" value="Genomic_DNA"/>
</dbReference>
<dbReference type="Proteomes" id="UP000276133">
    <property type="component" value="Unassembled WGS sequence"/>
</dbReference>
<sequence length="79" mass="9636">MNDDCEVKVLEYHYDIVEKNFQAVATNYLQELKIKLKKYYQMTERNSNCRMDKAILDHDEKIKRFEFNIADYVFPDHPK</sequence>
<reference evidence="1 2" key="1">
    <citation type="journal article" date="2018" name="Sci. Rep.">
        <title>Genomic signatures of local adaptation to the degree of environmental predictability in rotifers.</title>
        <authorList>
            <person name="Franch-Gras L."/>
            <person name="Hahn C."/>
            <person name="Garcia-Roger E.M."/>
            <person name="Carmona M.J."/>
            <person name="Serra M."/>
            <person name="Gomez A."/>
        </authorList>
    </citation>
    <scope>NUCLEOTIDE SEQUENCE [LARGE SCALE GENOMIC DNA]</scope>
    <source>
        <strain evidence="1">HYR1</strain>
    </source>
</reference>
<name>A0A3M7P792_BRAPC</name>
<keyword evidence="2" id="KW-1185">Reference proteome</keyword>